<dbReference type="EMBL" id="JAUQOO010000005">
    <property type="protein sequence ID" value="MDO7926802.1"/>
    <property type="molecule type" value="Genomic_DNA"/>
</dbReference>
<dbReference type="Proteomes" id="UP001223016">
    <property type="component" value="Unassembled WGS sequence"/>
</dbReference>
<feature type="compositionally biased region" description="Basic residues" evidence="1">
    <location>
        <begin position="54"/>
        <end position="67"/>
    </location>
</feature>
<protein>
    <submittedName>
        <fullName evidence="2">Uncharacterized protein</fullName>
    </submittedName>
</protein>
<name>A0ABT9CMS7_9PSED</name>
<sequence>MEKLFCWMICAEQLENFTEHPFIESMKCYKTCNWSNQKRKAILKALGPYKNNKRPCKATKHKQHHRNIKDQTKKKQTLIDIDTL</sequence>
<reference evidence="2 3" key="1">
    <citation type="submission" date="2023-07" db="EMBL/GenBank/DDBJ databases">
        <title>Identification of four novel Pseudomonas species associated with bacterial leaf spot of cucurbits.</title>
        <authorList>
            <person name="Fullem K.R."/>
        </authorList>
    </citation>
    <scope>NUCLEOTIDE SEQUENCE [LARGE SCALE GENOMIC DNA]</scope>
    <source>
        <strain evidence="2 3">KFB 138</strain>
    </source>
</reference>
<gene>
    <name evidence="2" type="ORF">Q6A51_08445</name>
</gene>
<evidence type="ECO:0000256" key="1">
    <source>
        <dbReference type="SAM" id="MobiDB-lite"/>
    </source>
</evidence>
<evidence type="ECO:0000313" key="3">
    <source>
        <dbReference type="Proteomes" id="UP001223016"/>
    </source>
</evidence>
<dbReference type="RefSeq" id="WP_304574539.1">
    <property type="nucleotide sequence ID" value="NZ_JAUQOO010000005.1"/>
</dbReference>
<accession>A0ABT9CMS7</accession>
<evidence type="ECO:0000313" key="2">
    <source>
        <dbReference type="EMBL" id="MDO7926802.1"/>
    </source>
</evidence>
<proteinExistence type="predicted"/>
<feature type="region of interest" description="Disordered" evidence="1">
    <location>
        <begin position="54"/>
        <end position="84"/>
    </location>
</feature>
<comment type="caution">
    <text evidence="2">The sequence shown here is derived from an EMBL/GenBank/DDBJ whole genome shotgun (WGS) entry which is preliminary data.</text>
</comment>
<organism evidence="2 3">
    <name type="scientific">Pseudomonas serbiensis</name>
    <dbReference type="NCBI Taxonomy" id="3064350"/>
    <lineage>
        <taxon>Bacteria</taxon>
        <taxon>Pseudomonadati</taxon>
        <taxon>Pseudomonadota</taxon>
        <taxon>Gammaproteobacteria</taxon>
        <taxon>Pseudomonadales</taxon>
        <taxon>Pseudomonadaceae</taxon>
        <taxon>Pseudomonas</taxon>
    </lineage>
</organism>
<keyword evidence="3" id="KW-1185">Reference proteome</keyword>